<keyword evidence="4" id="KW-0347">Helicase</keyword>
<feature type="domain" description="Helicase ATP-binding" evidence="7">
    <location>
        <begin position="37"/>
        <end position="200"/>
    </location>
</feature>
<protein>
    <recommendedName>
        <fullName evidence="11">ATP-dependent helicase</fullName>
    </recommendedName>
</protein>
<evidence type="ECO:0000256" key="3">
    <source>
        <dbReference type="ARBA" id="ARBA00022801"/>
    </source>
</evidence>
<evidence type="ECO:0000256" key="5">
    <source>
        <dbReference type="ARBA" id="ARBA00022840"/>
    </source>
</evidence>
<dbReference type="PROSITE" id="PS51194">
    <property type="entry name" value="HELICASE_CTER"/>
    <property type="match status" value="1"/>
</dbReference>
<comment type="caution">
    <text evidence="9">The sequence shown here is derived from an EMBL/GenBank/DDBJ whole genome shotgun (WGS) entry which is preliminary data.</text>
</comment>
<dbReference type="PROSITE" id="PS00690">
    <property type="entry name" value="DEAH_ATP_HELICASE"/>
    <property type="match status" value="1"/>
</dbReference>
<keyword evidence="3" id="KW-0378">Hydrolase</keyword>
<dbReference type="InterPro" id="IPR010222">
    <property type="entry name" value="RNA_helicase_HrpA"/>
</dbReference>
<dbReference type="SUPFAM" id="SSF52540">
    <property type="entry name" value="P-loop containing nucleoside triphosphate hydrolases"/>
    <property type="match status" value="1"/>
</dbReference>
<dbReference type="SMART" id="SM00490">
    <property type="entry name" value="HELICc"/>
    <property type="match status" value="1"/>
</dbReference>
<evidence type="ECO:0000313" key="10">
    <source>
        <dbReference type="Proteomes" id="UP001501736"/>
    </source>
</evidence>
<evidence type="ECO:0000256" key="1">
    <source>
        <dbReference type="ARBA" id="ARBA00008792"/>
    </source>
</evidence>
<comment type="similarity">
    <text evidence="1">Belongs to the DEAD box helicase family. DEAH subfamily.</text>
</comment>
<gene>
    <name evidence="9" type="ORF">GCM10020260_05630</name>
</gene>
<dbReference type="InterPro" id="IPR014001">
    <property type="entry name" value="Helicase_ATP-bd"/>
</dbReference>
<dbReference type="InterPro" id="IPR011709">
    <property type="entry name" value="DEAD-box_helicase_OB_fold"/>
</dbReference>
<dbReference type="Gene3D" id="1.20.120.1080">
    <property type="match status" value="1"/>
</dbReference>
<feature type="region of interest" description="Disordered" evidence="6">
    <location>
        <begin position="1087"/>
        <end position="1152"/>
    </location>
</feature>
<feature type="region of interest" description="Disordered" evidence="6">
    <location>
        <begin position="466"/>
        <end position="488"/>
    </location>
</feature>
<feature type="compositionally biased region" description="Gly residues" evidence="6">
    <location>
        <begin position="466"/>
        <end position="480"/>
    </location>
</feature>
<dbReference type="InterPro" id="IPR011545">
    <property type="entry name" value="DEAD/DEAH_box_helicase_dom"/>
</dbReference>
<evidence type="ECO:0000313" key="9">
    <source>
        <dbReference type="EMBL" id="GAA3280847.1"/>
    </source>
</evidence>
<feature type="compositionally biased region" description="Gly residues" evidence="6">
    <location>
        <begin position="617"/>
        <end position="637"/>
    </location>
</feature>
<evidence type="ECO:0008006" key="11">
    <source>
        <dbReference type="Google" id="ProtNLM"/>
    </source>
</evidence>
<feature type="region of interest" description="Disordered" evidence="6">
    <location>
        <begin position="613"/>
        <end position="669"/>
    </location>
</feature>
<feature type="compositionally biased region" description="Low complexity" evidence="6">
    <location>
        <begin position="1116"/>
        <end position="1140"/>
    </location>
</feature>
<dbReference type="SMART" id="SM00847">
    <property type="entry name" value="HA2"/>
    <property type="match status" value="1"/>
</dbReference>
<organism evidence="9 10">
    <name type="scientific">Nesterenkonia halobia</name>
    <dbReference type="NCBI Taxonomy" id="37922"/>
    <lineage>
        <taxon>Bacteria</taxon>
        <taxon>Bacillati</taxon>
        <taxon>Actinomycetota</taxon>
        <taxon>Actinomycetes</taxon>
        <taxon>Micrococcales</taxon>
        <taxon>Micrococcaceae</taxon>
        <taxon>Nesterenkonia</taxon>
    </lineage>
</organism>
<dbReference type="CDD" id="cd18791">
    <property type="entry name" value="SF2_C_RHA"/>
    <property type="match status" value="1"/>
</dbReference>
<feature type="domain" description="Helicase C-terminal" evidence="8">
    <location>
        <begin position="257"/>
        <end position="429"/>
    </location>
</feature>
<feature type="region of interest" description="Disordered" evidence="6">
    <location>
        <begin position="216"/>
        <end position="250"/>
    </location>
</feature>
<feature type="region of interest" description="Disordered" evidence="6">
    <location>
        <begin position="926"/>
        <end position="946"/>
    </location>
</feature>
<dbReference type="Pfam" id="PF00271">
    <property type="entry name" value="Helicase_C"/>
    <property type="match status" value="1"/>
</dbReference>
<dbReference type="InterPro" id="IPR024590">
    <property type="entry name" value="HrpA_C"/>
</dbReference>
<evidence type="ECO:0000259" key="8">
    <source>
        <dbReference type="PROSITE" id="PS51194"/>
    </source>
</evidence>
<reference evidence="10" key="1">
    <citation type="journal article" date="2019" name="Int. J. Syst. Evol. Microbiol.">
        <title>The Global Catalogue of Microorganisms (GCM) 10K type strain sequencing project: providing services to taxonomists for standard genome sequencing and annotation.</title>
        <authorList>
            <consortium name="The Broad Institute Genomics Platform"/>
            <consortium name="The Broad Institute Genome Sequencing Center for Infectious Disease"/>
            <person name="Wu L."/>
            <person name="Ma J."/>
        </authorList>
    </citation>
    <scope>NUCLEOTIDE SEQUENCE [LARGE SCALE GENOMIC DNA]</scope>
    <source>
        <strain evidence="10">JCM 11483</strain>
    </source>
</reference>
<dbReference type="InterPro" id="IPR027417">
    <property type="entry name" value="P-loop_NTPase"/>
</dbReference>
<dbReference type="Proteomes" id="UP001501736">
    <property type="component" value="Unassembled WGS sequence"/>
</dbReference>
<dbReference type="NCBIfam" id="TIGR01967">
    <property type="entry name" value="DEAH_box_HrpA"/>
    <property type="match status" value="1"/>
</dbReference>
<dbReference type="InterPro" id="IPR001650">
    <property type="entry name" value="Helicase_C-like"/>
</dbReference>
<dbReference type="Pfam" id="PF11898">
    <property type="entry name" value="DUF3418"/>
    <property type="match status" value="1"/>
</dbReference>
<evidence type="ECO:0000256" key="6">
    <source>
        <dbReference type="SAM" id="MobiDB-lite"/>
    </source>
</evidence>
<dbReference type="Pfam" id="PF07717">
    <property type="entry name" value="OB_NTP_bind"/>
    <property type="match status" value="1"/>
</dbReference>
<dbReference type="PROSITE" id="PS51192">
    <property type="entry name" value="HELICASE_ATP_BIND_1"/>
    <property type="match status" value="1"/>
</dbReference>
<evidence type="ECO:0000259" key="7">
    <source>
        <dbReference type="PROSITE" id="PS51192"/>
    </source>
</evidence>
<dbReference type="PANTHER" id="PTHR18934">
    <property type="entry name" value="ATP-DEPENDENT RNA HELICASE"/>
    <property type="match status" value="1"/>
</dbReference>
<dbReference type="InterPro" id="IPR002464">
    <property type="entry name" value="DNA/RNA_helicase_DEAH_CS"/>
</dbReference>
<proteinExistence type="inferred from homology"/>
<accession>A0ABP6R8G5</accession>
<dbReference type="EMBL" id="BAAAYG010000002">
    <property type="protein sequence ID" value="GAA3280847.1"/>
    <property type="molecule type" value="Genomic_DNA"/>
</dbReference>
<dbReference type="PANTHER" id="PTHR18934:SF99">
    <property type="entry name" value="ATP-DEPENDENT RNA HELICASE DHX37-RELATED"/>
    <property type="match status" value="1"/>
</dbReference>
<keyword evidence="10" id="KW-1185">Reference proteome</keyword>
<evidence type="ECO:0000256" key="2">
    <source>
        <dbReference type="ARBA" id="ARBA00022741"/>
    </source>
</evidence>
<dbReference type="Pfam" id="PF00270">
    <property type="entry name" value="DEAD"/>
    <property type="match status" value="1"/>
</dbReference>
<name>A0ABP6R8G5_9MICC</name>
<dbReference type="Pfam" id="PF21010">
    <property type="entry name" value="HA2_C"/>
    <property type="match status" value="1"/>
</dbReference>
<dbReference type="InterPro" id="IPR007502">
    <property type="entry name" value="Helicase-assoc_dom"/>
</dbReference>
<keyword evidence="2" id="KW-0547">Nucleotide-binding</keyword>
<evidence type="ECO:0000256" key="4">
    <source>
        <dbReference type="ARBA" id="ARBA00022806"/>
    </source>
</evidence>
<sequence>MLDDAMTDSAAAVHQFTAETLNYPEILPVTGERETILEALRSHQVVVVAGETGSGKTTQLPKMLLELGSHGEGIVGHTQPRRLAARTVAERLAEEIGTPLGRDVGYQVRFTSEVSSDTAVKLMTDGILLAEIQRDPMLRKYSAIIIDEAHERSLTIDVILGYLKSILPRRPDLKVVVTSATIDPERFAAHFSEDPEEPTVPIVEVSGRTYPVEVRYRPLRPDEDDPAEDAAGTAGGEGEDAADDHADSGRERDLMEAVGDAVRELAAEPDGDMLIFFPGEREIRDAADALADVVAADRRLAGSEILPLFGRLSMAEQKRVFSPGGRRRIVLATNVAETSLTVPGIKYVIDTGTARISRYSTRTKVQRLPIEPISQASANQRAGRCGRTSDGVAIRLYSQADFESRPEFTDPEILRTSLASVLLQMSSMGITETPDELLDFPFVQPPDSKAVTDAVRLLTELGALHAGGGASKGGPKGASKGGPKKGTITRIGRTLADLPVDPRLGRMMVEAARRDCLAEVTVLVAALSVQDPRERPFEQRQQADAMHARFADDDSDFSALLNLWRHLVEQQHELSGNQFRKMCRREHLNYLRVREWQDLVGQLLDIARRAELTADDGGSGGSGGSGGRRNGRGGGRGGGRRNGRGGGRGGGRKPRGGRQDGAAAALPRARELTVDPVARHEPVHRALLVGLLSQIGLRDPRMRDYQGARGTRFAIFPGSALFKKGHDLVMAAELVETSRLWARMVARIDPSWVEEAGEQLIKTTYGEPHWSAAKGAVVAAQRKTLFGVPVVADRTVLYGRVDPELSRRVFIQRALVEGDWRTRHHFDARNRRRVEEIEELQNRTRRKDLLASDEELAAFFDARVPEHVVSQRHFDAWWKKQRHETPELLDLAEEQLLAESAEDLDVEAFPETLDVDGLRLELQYEFDPTGSSSSSSSSDGTRTGTADGVTVRVPVVFLNQLRREALDWLIPGLRTELITQLIRSMPKQVRKNFVPAPDVAATARERLEAEHAVGAEPLPEALAAVLQDLRGIPVDSSVFDLDALPEHLRLTVAVVSDKGRVLDSSQDLEELQLGFAEQTRAAITRSLAGSGGADGDAAPDPGGAGRSQPTDQHGRAGAQHAAQQPASGAAAGAGASSGAAVPTQREQTAWTFGDLPRRISTVVSGHEVTGYPALQPEPEDRGGVFCSVQDSAEDQTRIHRRGVVALLREVLPSPQRYVVEHLSTRERLAFGQAPHGTVDSLVVDCTTAALDHLLGEEPPFTAAEFEQVSRYARAELIEQVLGLTDVVAQVLSLRAEVDSRLQAASSPALREAVSDMQAQLEQLVPAGFVSSAGAAQVRHLPRYLRAMLMRLDRLEAGQSLSKDATDRAMVQQLEDEYDAAVEAVPAQRPVPQSLRAVSWMLEEFRVNLFAQQLGTAQPVSAKRIRRALKQASR</sequence>
<dbReference type="SMART" id="SM00487">
    <property type="entry name" value="DEXDc"/>
    <property type="match status" value="1"/>
</dbReference>
<keyword evidence="5" id="KW-0067">ATP-binding</keyword>
<dbReference type="Gene3D" id="3.40.50.300">
    <property type="entry name" value="P-loop containing nucleotide triphosphate hydrolases"/>
    <property type="match status" value="2"/>
</dbReference>